<protein>
    <submittedName>
        <fullName evidence="1">Uncharacterized protein</fullName>
    </submittedName>
</protein>
<accession>A0A9W7AY01</accession>
<reference evidence="2" key="1">
    <citation type="journal article" date="2023" name="Commun. Biol.">
        <title>Genome analysis of Parmales, the sister group of diatoms, reveals the evolutionary specialization of diatoms from phago-mixotrophs to photoautotrophs.</title>
        <authorList>
            <person name="Ban H."/>
            <person name="Sato S."/>
            <person name="Yoshikawa S."/>
            <person name="Yamada K."/>
            <person name="Nakamura Y."/>
            <person name="Ichinomiya M."/>
            <person name="Sato N."/>
            <person name="Blanc-Mathieu R."/>
            <person name="Endo H."/>
            <person name="Kuwata A."/>
            <person name="Ogata H."/>
        </authorList>
    </citation>
    <scope>NUCLEOTIDE SEQUENCE [LARGE SCALE GENOMIC DNA]</scope>
</reference>
<dbReference type="AlphaFoldDB" id="A0A9W7AY01"/>
<dbReference type="Proteomes" id="UP001162640">
    <property type="component" value="Unassembled WGS sequence"/>
</dbReference>
<comment type="caution">
    <text evidence="1">The sequence shown here is derived from an EMBL/GenBank/DDBJ whole genome shotgun (WGS) entry which is preliminary data.</text>
</comment>
<gene>
    <name evidence="1" type="ORF">TL16_g08780</name>
</gene>
<proteinExistence type="predicted"/>
<organism evidence="1 2">
    <name type="scientific">Triparma laevis f. inornata</name>
    <dbReference type="NCBI Taxonomy" id="1714386"/>
    <lineage>
        <taxon>Eukaryota</taxon>
        <taxon>Sar</taxon>
        <taxon>Stramenopiles</taxon>
        <taxon>Ochrophyta</taxon>
        <taxon>Bolidophyceae</taxon>
        <taxon>Parmales</taxon>
        <taxon>Triparmaceae</taxon>
        <taxon>Triparma</taxon>
    </lineage>
</organism>
<name>A0A9W7AY01_9STRA</name>
<evidence type="ECO:0000313" key="2">
    <source>
        <dbReference type="Proteomes" id="UP001162640"/>
    </source>
</evidence>
<evidence type="ECO:0000313" key="1">
    <source>
        <dbReference type="EMBL" id="GMH80976.1"/>
    </source>
</evidence>
<dbReference type="EMBL" id="BLQM01000292">
    <property type="protein sequence ID" value="GMH80976.1"/>
    <property type="molecule type" value="Genomic_DNA"/>
</dbReference>
<sequence length="305" mass="35092">MKAYSWALCSSMTNDPNICVLDDGAQKIFYNKYRHTFNVEQPSSVTVVDSPKPVVPNDSTIFSYFEITDCNNVVTKEFIEPLVSHLRHPLAKCQQPFYAGAKRPYLTVARSWLVPSPSIPTTQKAYYFDAGSTNWLARDLGSSNSGDSLGGSSLAYFTTVFGRHGINFDMIEAWEGSTSPKDFYDTVPADYKDRTIYHNHWVAHDPSTDPFVPTIIREKMEKEYYVVFKLDIDSKDVETKIVDHLLSSDNDDLDYVDEFIWEHHVNNYLMNPNWGDTVDTTKDIRDSYEYFLRLRRLGVRAHSWV</sequence>